<name>A0ABS4NZT2_9BACL</name>
<sequence>MIAKIVKLVKHICLLFILFLGYAASSAYAEASSTNHIVIDVIGSSPQRIYTYNQGRLDTEILQDSTINQYTYDANGNLIKRSRANSSTSPYVFDLSSVSYDIYIRGVQPNVQQVHFPTWTAWKDQDDVEWIVGEKLADGVWKGTVVFNRHGGETGTYITHIYADGKMVSDVGAEVRNNGVTITAPEQASLADGFYTVQANGIPESIKEVRFPTWTEHMGQDDLVNPWITGERLADGSWRIKIPFSTHNFEMGNYITHIYSFDRYGNKTGVGGKVVNVLGGAGGSKETDLSGVSYDVFIYGVDPSIQSVQFPTWTANNNQDDIEWIEGVKVGNGVWKATVVYARHHSETGRYITHIYSSGRILGAWEYDVTNSQVLKAPVNAKISDGYYEVSIEGIPANVTRMEFPTWTNQNGQDDLIWYQGERESSSKWKVRIPFANHGNETGIYITHLYASDGYGNSRPVGGVTVNVNRY</sequence>
<proteinExistence type="predicted"/>
<dbReference type="InterPro" id="IPR013688">
    <property type="entry name" value="GBS_Bsp-like"/>
</dbReference>
<evidence type="ECO:0000313" key="2">
    <source>
        <dbReference type="EMBL" id="MBP2114939.1"/>
    </source>
</evidence>
<keyword evidence="3" id="KW-1185">Reference proteome</keyword>
<accession>A0ABS4NZT2</accession>
<dbReference type="Proteomes" id="UP000773462">
    <property type="component" value="Unassembled WGS sequence"/>
</dbReference>
<reference evidence="2 3" key="1">
    <citation type="submission" date="2021-03" db="EMBL/GenBank/DDBJ databases">
        <title>Genomic Encyclopedia of Type Strains, Phase IV (KMG-IV): sequencing the most valuable type-strain genomes for metagenomic binning, comparative biology and taxonomic classification.</title>
        <authorList>
            <person name="Goeker M."/>
        </authorList>
    </citation>
    <scope>NUCLEOTIDE SEQUENCE [LARGE SCALE GENOMIC DNA]</scope>
    <source>
        <strain evidence="2 3">DSM 101953</strain>
    </source>
</reference>
<dbReference type="EMBL" id="JAGGLV010000021">
    <property type="protein sequence ID" value="MBP2114939.1"/>
    <property type="molecule type" value="Genomic_DNA"/>
</dbReference>
<evidence type="ECO:0000256" key="1">
    <source>
        <dbReference type="SAM" id="SignalP"/>
    </source>
</evidence>
<dbReference type="RefSeq" id="WP_342593056.1">
    <property type="nucleotide sequence ID" value="NZ_JAGGLV010000021.1"/>
</dbReference>
<feature type="chain" id="PRO_5045481627" evidence="1">
    <location>
        <begin position="30"/>
        <end position="471"/>
    </location>
</feature>
<protein>
    <submittedName>
        <fullName evidence="2">YD repeat-containing protein</fullName>
    </submittedName>
</protein>
<comment type="caution">
    <text evidence="2">The sequence shown here is derived from an EMBL/GenBank/DDBJ whole genome shotgun (WGS) entry which is preliminary data.</text>
</comment>
<keyword evidence="1" id="KW-0732">Signal</keyword>
<evidence type="ECO:0000313" key="3">
    <source>
        <dbReference type="Proteomes" id="UP000773462"/>
    </source>
</evidence>
<dbReference type="NCBIfam" id="TIGR01643">
    <property type="entry name" value="YD_repeat_2x"/>
    <property type="match status" value="1"/>
</dbReference>
<dbReference type="Gene3D" id="2.60.40.3760">
    <property type="match status" value="4"/>
</dbReference>
<dbReference type="Pfam" id="PF08481">
    <property type="entry name" value="GBS_Bsp-like"/>
    <property type="match status" value="4"/>
</dbReference>
<organism evidence="2 3">
    <name type="scientific">Paenibacillus silagei</name>
    <dbReference type="NCBI Taxonomy" id="1670801"/>
    <lineage>
        <taxon>Bacteria</taxon>
        <taxon>Bacillati</taxon>
        <taxon>Bacillota</taxon>
        <taxon>Bacilli</taxon>
        <taxon>Bacillales</taxon>
        <taxon>Paenibacillaceae</taxon>
        <taxon>Paenibacillus</taxon>
    </lineage>
</organism>
<gene>
    <name evidence="2" type="ORF">J2Z70_005123</name>
</gene>
<dbReference type="InterPro" id="IPR006530">
    <property type="entry name" value="YD"/>
</dbReference>
<feature type="signal peptide" evidence="1">
    <location>
        <begin position="1"/>
        <end position="29"/>
    </location>
</feature>